<dbReference type="HOGENOM" id="CLU_739679_0_0_1"/>
<evidence type="ECO:0000313" key="2">
    <source>
        <dbReference type="EMBL" id="EOA90193.1"/>
    </source>
</evidence>
<reference evidence="2 3" key="2">
    <citation type="journal article" date="2013" name="PLoS Genet.">
        <title>Comparative genome structure, secondary metabolite, and effector coding capacity across Cochliobolus pathogens.</title>
        <authorList>
            <person name="Condon B.J."/>
            <person name="Leng Y."/>
            <person name="Wu D."/>
            <person name="Bushley K.E."/>
            <person name="Ohm R.A."/>
            <person name="Otillar R."/>
            <person name="Martin J."/>
            <person name="Schackwitz W."/>
            <person name="Grimwood J."/>
            <person name="MohdZainudin N."/>
            <person name="Xue C."/>
            <person name="Wang R."/>
            <person name="Manning V.A."/>
            <person name="Dhillon B."/>
            <person name="Tu Z.J."/>
            <person name="Steffenson B.J."/>
            <person name="Salamov A."/>
            <person name="Sun H."/>
            <person name="Lowry S."/>
            <person name="LaButti K."/>
            <person name="Han J."/>
            <person name="Copeland A."/>
            <person name="Lindquist E."/>
            <person name="Barry K."/>
            <person name="Schmutz J."/>
            <person name="Baker S.E."/>
            <person name="Ciuffetti L.M."/>
            <person name="Grigoriev I.V."/>
            <person name="Zhong S."/>
            <person name="Turgeon B.G."/>
        </authorList>
    </citation>
    <scope>NUCLEOTIDE SEQUENCE [LARGE SCALE GENOMIC DNA]</scope>
    <source>
        <strain evidence="3">28A</strain>
    </source>
</reference>
<sequence length="311" mass="35982">MGDATNSPEWSRRIQELMDGTVISHDAQPLNGAVKDSTHTKGPHQSFEHKYEELRFELQRIESEIDTLKAYNKNLELDNARMASVALENQRLSAEVKKVTTALERKILELATVKASTAKTALTAQEAAQEASHTRIQVQELQVKLEAAEQDRDWHRKEHTDMFEARNTHNATCAANTNRLKKSNDKAKKQNEELAKKLTSVLYYMGCYVTDLDLVSEEVRIYKCEHDDISNIPYKVQHTQQKEVWMVSNDIYRQLKDEEGFLNAYMYARQNILDHHRAHEKIGHWKGDSSKQIKWLLKNVDKKRSAVTTYE</sequence>
<dbReference type="GeneID" id="19402920"/>
<organism evidence="2 3">
    <name type="scientific">Exserohilum turcicum (strain 28A)</name>
    <name type="common">Northern leaf blight fungus</name>
    <name type="synonym">Setosphaeria turcica</name>
    <dbReference type="NCBI Taxonomy" id="671987"/>
    <lineage>
        <taxon>Eukaryota</taxon>
        <taxon>Fungi</taxon>
        <taxon>Dikarya</taxon>
        <taxon>Ascomycota</taxon>
        <taxon>Pezizomycotina</taxon>
        <taxon>Dothideomycetes</taxon>
        <taxon>Pleosporomycetidae</taxon>
        <taxon>Pleosporales</taxon>
        <taxon>Pleosporineae</taxon>
        <taxon>Pleosporaceae</taxon>
        <taxon>Exserohilum</taxon>
    </lineage>
</organism>
<name>R0KB94_EXST2</name>
<feature type="coiled-coil region" evidence="1">
    <location>
        <begin position="124"/>
        <end position="197"/>
    </location>
</feature>
<keyword evidence="1" id="KW-0175">Coiled coil</keyword>
<protein>
    <submittedName>
        <fullName evidence="2">Uncharacterized protein</fullName>
    </submittedName>
</protein>
<dbReference type="RefSeq" id="XP_008021833.1">
    <property type="nucleotide sequence ID" value="XM_008023642.1"/>
</dbReference>
<dbReference type="EMBL" id="KB908493">
    <property type="protein sequence ID" value="EOA90193.1"/>
    <property type="molecule type" value="Genomic_DNA"/>
</dbReference>
<evidence type="ECO:0000256" key="1">
    <source>
        <dbReference type="SAM" id="Coils"/>
    </source>
</evidence>
<proteinExistence type="predicted"/>
<dbReference type="Proteomes" id="UP000016935">
    <property type="component" value="Unassembled WGS sequence"/>
</dbReference>
<gene>
    <name evidence="2" type="ORF">SETTUDRAFT_25479</name>
</gene>
<keyword evidence="3" id="KW-1185">Reference proteome</keyword>
<accession>R0KB94</accession>
<dbReference type="OrthoDB" id="3689429at2759"/>
<dbReference type="AlphaFoldDB" id="R0KB94"/>
<feature type="coiled-coil region" evidence="1">
    <location>
        <begin position="44"/>
        <end position="78"/>
    </location>
</feature>
<reference evidence="2 3" key="1">
    <citation type="journal article" date="2012" name="PLoS Pathog.">
        <title>Diverse lifestyles and strategies of plant pathogenesis encoded in the genomes of eighteen Dothideomycetes fungi.</title>
        <authorList>
            <person name="Ohm R.A."/>
            <person name="Feau N."/>
            <person name="Henrissat B."/>
            <person name="Schoch C.L."/>
            <person name="Horwitz B.A."/>
            <person name="Barry K.W."/>
            <person name="Condon B.J."/>
            <person name="Copeland A.C."/>
            <person name="Dhillon B."/>
            <person name="Glaser F."/>
            <person name="Hesse C.N."/>
            <person name="Kosti I."/>
            <person name="LaButti K."/>
            <person name="Lindquist E.A."/>
            <person name="Lucas S."/>
            <person name="Salamov A.A."/>
            <person name="Bradshaw R.E."/>
            <person name="Ciuffetti L."/>
            <person name="Hamelin R.C."/>
            <person name="Kema G.H.J."/>
            <person name="Lawrence C."/>
            <person name="Scott J.A."/>
            <person name="Spatafora J.W."/>
            <person name="Turgeon B.G."/>
            <person name="de Wit P.J.G.M."/>
            <person name="Zhong S."/>
            <person name="Goodwin S.B."/>
            <person name="Grigoriev I.V."/>
        </authorList>
    </citation>
    <scope>NUCLEOTIDE SEQUENCE [LARGE SCALE GENOMIC DNA]</scope>
    <source>
        <strain evidence="3">28A</strain>
    </source>
</reference>
<evidence type="ECO:0000313" key="3">
    <source>
        <dbReference type="Proteomes" id="UP000016935"/>
    </source>
</evidence>